<dbReference type="PANTHER" id="PTHR42930">
    <property type="entry name" value="PHOSPHATE-SPECIFIC TRANSPORT SYSTEM ACCESSORY PROTEIN PHOU"/>
    <property type="match status" value="1"/>
</dbReference>
<dbReference type="EMBL" id="VTPS01000011">
    <property type="protein sequence ID" value="TZE81737.1"/>
    <property type="molecule type" value="Genomic_DNA"/>
</dbReference>
<dbReference type="Pfam" id="PF02690">
    <property type="entry name" value="Na_Pi_cotrans"/>
    <property type="match status" value="1"/>
</dbReference>
<keyword evidence="3 6" id="KW-0812">Transmembrane</keyword>
<protein>
    <submittedName>
        <fullName evidence="8">Na/Pi cotransporter family protein</fullName>
    </submittedName>
</protein>
<feature type="transmembrane region" description="Helical" evidence="6">
    <location>
        <begin position="6"/>
        <end position="27"/>
    </location>
</feature>
<evidence type="ECO:0000259" key="7">
    <source>
        <dbReference type="Pfam" id="PF01895"/>
    </source>
</evidence>
<dbReference type="PANTHER" id="PTHR42930:SF3">
    <property type="entry name" value="PHOSPHATE-SPECIFIC TRANSPORT SYSTEM ACCESSORY PROTEIN PHOU"/>
    <property type="match status" value="1"/>
</dbReference>
<feature type="transmembrane region" description="Helical" evidence="6">
    <location>
        <begin position="199"/>
        <end position="222"/>
    </location>
</feature>
<dbReference type="GO" id="GO:0030643">
    <property type="term" value="P:intracellular phosphate ion homeostasis"/>
    <property type="evidence" value="ECO:0007669"/>
    <property type="project" value="InterPro"/>
</dbReference>
<dbReference type="GO" id="GO:0005436">
    <property type="term" value="F:sodium:phosphate symporter activity"/>
    <property type="evidence" value="ECO:0007669"/>
    <property type="project" value="InterPro"/>
</dbReference>
<proteinExistence type="predicted"/>
<dbReference type="GO" id="GO:0005886">
    <property type="term" value="C:plasma membrane"/>
    <property type="evidence" value="ECO:0007669"/>
    <property type="project" value="UniProtKB-SubCell"/>
</dbReference>
<dbReference type="InterPro" id="IPR038078">
    <property type="entry name" value="PhoU-like_sf"/>
</dbReference>
<feature type="transmembrane region" description="Helical" evidence="6">
    <location>
        <begin position="131"/>
        <end position="149"/>
    </location>
</feature>
<dbReference type="Proteomes" id="UP000322976">
    <property type="component" value="Unassembled WGS sequence"/>
</dbReference>
<accession>A0A5D8QBK9</accession>
<keyword evidence="2" id="KW-1003">Cell membrane</keyword>
<keyword evidence="9" id="KW-1185">Reference proteome</keyword>
<feature type="transmembrane region" description="Helical" evidence="6">
    <location>
        <begin position="234"/>
        <end position="255"/>
    </location>
</feature>
<dbReference type="AlphaFoldDB" id="A0A5D8QBK9"/>
<evidence type="ECO:0000256" key="1">
    <source>
        <dbReference type="ARBA" id="ARBA00004651"/>
    </source>
</evidence>
<reference evidence="8 9" key="1">
    <citation type="submission" date="2019-08" db="EMBL/GenBank/DDBJ databases">
        <title>Calorimonas adulescens gen. nov., sp. nov., an anaerobic thermophilic bacterium from Sakhalin hot spring.</title>
        <authorList>
            <person name="Khomyakova M.A."/>
            <person name="Merkel A.Y."/>
            <person name="Novikov A."/>
            <person name="Bonch-Osmolovskaya E.A."/>
            <person name="Slobodkin A.I."/>
        </authorList>
    </citation>
    <scope>NUCLEOTIDE SEQUENCE [LARGE SCALE GENOMIC DNA]</scope>
    <source>
        <strain evidence="8 9">A05MB</strain>
    </source>
</reference>
<comment type="caution">
    <text evidence="8">The sequence shown here is derived from an EMBL/GenBank/DDBJ whole genome shotgun (WGS) entry which is preliminary data.</text>
</comment>
<dbReference type="GO" id="GO:0045936">
    <property type="term" value="P:negative regulation of phosphate metabolic process"/>
    <property type="evidence" value="ECO:0007669"/>
    <property type="project" value="InterPro"/>
</dbReference>
<name>A0A5D8QBK9_9THEO</name>
<feature type="domain" description="PhoU" evidence="7">
    <location>
        <begin position="437"/>
        <end position="521"/>
    </location>
</feature>
<feature type="transmembrane region" description="Helical" evidence="6">
    <location>
        <begin position="169"/>
        <end position="192"/>
    </location>
</feature>
<feature type="transmembrane region" description="Helical" evidence="6">
    <location>
        <begin position="48"/>
        <end position="66"/>
    </location>
</feature>
<feature type="transmembrane region" description="Helical" evidence="6">
    <location>
        <begin position="108"/>
        <end position="124"/>
    </location>
</feature>
<keyword evidence="5 6" id="KW-0472">Membrane</keyword>
<dbReference type="Gene3D" id="1.20.58.220">
    <property type="entry name" value="Phosphate transport system protein phou homolog 2, domain 2"/>
    <property type="match status" value="1"/>
</dbReference>
<feature type="transmembrane region" description="Helical" evidence="6">
    <location>
        <begin position="267"/>
        <end position="288"/>
    </location>
</feature>
<dbReference type="InterPro" id="IPR026022">
    <property type="entry name" value="PhoU_dom"/>
</dbReference>
<dbReference type="InterPro" id="IPR028366">
    <property type="entry name" value="PhoU"/>
</dbReference>
<keyword evidence="4 6" id="KW-1133">Transmembrane helix</keyword>
<dbReference type="InterPro" id="IPR003841">
    <property type="entry name" value="Na/Pi_transpt"/>
</dbReference>
<dbReference type="GO" id="GO:0044341">
    <property type="term" value="P:sodium-dependent phosphate transport"/>
    <property type="evidence" value="ECO:0007669"/>
    <property type="project" value="InterPro"/>
</dbReference>
<evidence type="ECO:0000256" key="3">
    <source>
        <dbReference type="ARBA" id="ARBA00022692"/>
    </source>
</evidence>
<comment type="subcellular location">
    <subcellularLocation>
        <location evidence="1">Cell membrane</location>
        <topology evidence="1">Multi-pass membrane protein</topology>
    </subcellularLocation>
</comment>
<sequence length="524" mass="58433">MNLDGIGSSLGAVALLIYGTSLFSSSVQEIIGNRLIHFLNFHVKNDRGFMLSGLLLSIFIENNVIVRNISLGFLKSGIITLDQTLSMVMGSNLGATLLNYITYIRPGYWLYILLALGTLLYFFSKGSVMKGFGKLLLSTGFLFFCFFFVRTNDLGLGIFLDMLNISNIFIGLIIGLISALVFHGFTIPVFLLQILLVQGFIGFETTLPILIALNIGTIYVMYRPNEENNRLINASQLIIYALVSIIVLTFAPQFINMINRATSNGILQIALMNTLINAIALLISLIFIGNIPAIVGEFIHTEDKKENRIELLDERILVNPVLALEQIRRIVHQMGILSLNSLEKVMNSFINQDNHGTERALENDKIIKEMEKQINRYLVILGKNGLTSELSIALKEIYDIMADIISASNSTVDIAHYTQESINANLTYSAEGIKDLKGMYAKVYHMFQDSLSILLERNKETASLILSRENEVDKLQLQLRNANISRLNRGDCTPQSGLIYIDVIAELERVADHAADIAHIVKGD</sequence>
<dbReference type="Pfam" id="PF01895">
    <property type="entry name" value="PhoU"/>
    <property type="match status" value="2"/>
</dbReference>
<dbReference type="RefSeq" id="WP_149545500.1">
    <property type="nucleotide sequence ID" value="NZ_VTPS01000011.1"/>
</dbReference>
<feature type="domain" description="PhoU" evidence="7">
    <location>
        <begin position="332"/>
        <end position="416"/>
    </location>
</feature>
<organism evidence="8 9">
    <name type="scientific">Calorimonas adulescens</name>
    <dbReference type="NCBI Taxonomy" id="2606906"/>
    <lineage>
        <taxon>Bacteria</taxon>
        <taxon>Bacillati</taxon>
        <taxon>Bacillota</taxon>
        <taxon>Clostridia</taxon>
        <taxon>Thermoanaerobacterales</taxon>
        <taxon>Thermoanaerobacteraceae</taxon>
        <taxon>Calorimonas</taxon>
    </lineage>
</organism>
<gene>
    <name evidence="8" type="ORF">FWJ32_08385</name>
</gene>
<dbReference type="SUPFAM" id="SSF109755">
    <property type="entry name" value="PhoU-like"/>
    <property type="match status" value="1"/>
</dbReference>
<evidence type="ECO:0000313" key="8">
    <source>
        <dbReference type="EMBL" id="TZE81737.1"/>
    </source>
</evidence>
<evidence type="ECO:0000256" key="6">
    <source>
        <dbReference type="SAM" id="Phobius"/>
    </source>
</evidence>
<evidence type="ECO:0000256" key="5">
    <source>
        <dbReference type="ARBA" id="ARBA00023136"/>
    </source>
</evidence>
<evidence type="ECO:0000256" key="4">
    <source>
        <dbReference type="ARBA" id="ARBA00022989"/>
    </source>
</evidence>
<evidence type="ECO:0000313" key="9">
    <source>
        <dbReference type="Proteomes" id="UP000322976"/>
    </source>
</evidence>
<evidence type="ECO:0000256" key="2">
    <source>
        <dbReference type="ARBA" id="ARBA00022475"/>
    </source>
</evidence>